<protein>
    <submittedName>
        <fullName evidence="2">Cyclic di-AMP binding protein CbpA</fullName>
    </submittedName>
</protein>
<gene>
    <name evidence="2" type="primary">cbpA</name>
    <name evidence="2" type="ORF">OEV82_04865</name>
</gene>
<sequence length="205" mass="23845">MQVQYNYLDRKFVKYVTEDFSIQQAKKFLQDTGFRCVPILDKTEKKFLGNVYEIDTFKYDGSFEDSVINIAEDVDATVREDESFFRVFFSIKKYPYLAVVNAEGEFTGILPHSKVMEIFEDALGVHTKGHMLTIGVYDFDHTLKKLTSIISKYSPIQSLITLHSDQFVRQIVITVPKEVQHSTLEKIHEELTKANFRIVHMDRLS</sequence>
<comment type="caution">
    <text evidence="2">The sequence shown here is derived from an EMBL/GenBank/DDBJ whole genome shotgun (WGS) entry which is preliminary data.</text>
</comment>
<proteinExistence type="predicted"/>
<dbReference type="InterPro" id="IPR000644">
    <property type="entry name" value="CBS_dom"/>
</dbReference>
<dbReference type="NCBIfam" id="NF038387">
    <property type="entry name" value="CBS_CbpA"/>
    <property type="match status" value="1"/>
</dbReference>
<feature type="domain" description="CBS" evidence="1">
    <location>
        <begin position="13"/>
        <end position="55"/>
    </location>
</feature>
<evidence type="ECO:0000259" key="1">
    <source>
        <dbReference type="Pfam" id="PF00571"/>
    </source>
</evidence>
<evidence type="ECO:0000313" key="2">
    <source>
        <dbReference type="EMBL" id="MCU9593782.1"/>
    </source>
</evidence>
<dbReference type="CDD" id="cd02205">
    <property type="entry name" value="CBS_pair_SF"/>
    <property type="match status" value="1"/>
</dbReference>
<dbReference type="InterPro" id="IPR046342">
    <property type="entry name" value="CBS_dom_sf"/>
</dbReference>
<name>A0ABT2WDL5_9BACI</name>
<dbReference type="SUPFAM" id="SSF54631">
    <property type="entry name" value="CBS-domain pair"/>
    <property type="match status" value="1"/>
</dbReference>
<dbReference type="PIRSF" id="PIRSF035040">
    <property type="entry name" value="UCP035040_CBS_Lmo0553"/>
    <property type="match status" value="1"/>
</dbReference>
<dbReference type="EMBL" id="JAOUSE010000008">
    <property type="protein sequence ID" value="MCU9593782.1"/>
    <property type="molecule type" value="Genomic_DNA"/>
</dbReference>
<reference evidence="2 3" key="1">
    <citation type="submission" date="2022-10" db="EMBL/GenBank/DDBJ databases">
        <title>Description of Fervidibacillus gen. nov. in the family Fervidibacillaceae fam. nov. with two species, Fervidibacillus albus sp. nov., and Fervidibacillus halotolerans sp. nov., isolated from tidal flat sediments.</title>
        <authorList>
            <person name="Kwon K.K."/>
            <person name="Yang S.-H."/>
        </authorList>
    </citation>
    <scope>NUCLEOTIDE SEQUENCE [LARGE SCALE GENOMIC DNA]</scope>
    <source>
        <strain evidence="2 3">DSM 23332</strain>
    </source>
</reference>
<dbReference type="Proteomes" id="UP001208656">
    <property type="component" value="Unassembled WGS sequence"/>
</dbReference>
<keyword evidence="3" id="KW-1185">Reference proteome</keyword>
<evidence type="ECO:0000313" key="3">
    <source>
        <dbReference type="Proteomes" id="UP001208656"/>
    </source>
</evidence>
<dbReference type="InterPro" id="IPR017036">
    <property type="entry name" value="Lmo0553-like"/>
</dbReference>
<organism evidence="2 3">
    <name type="scientific">Pallidibacillus thermolactis</name>
    <dbReference type="NCBI Taxonomy" id="251051"/>
    <lineage>
        <taxon>Bacteria</taxon>
        <taxon>Bacillati</taxon>
        <taxon>Bacillota</taxon>
        <taxon>Bacilli</taxon>
        <taxon>Bacillales</taxon>
        <taxon>Bacillaceae</taxon>
        <taxon>Pallidibacillus</taxon>
    </lineage>
</organism>
<dbReference type="Gene3D" id="3.10.580.10">
    <property type="entry name" value="CBS-domain"/>
    <property type="match status" value="1"/>
</dbReference>
<dbReference type="RefSeq" id="WP_173657774.1">
    <property type="nucleotide sequence ID" value="NZ_JAOUSE010000008.1"/>
</dbReference>
<dbReference type="Pfam" id="PF00571">
    <property type="entry name" value="CBS"/>
    <property type="match status" value="1"/>
</dbReference>
<accession>A0ABT2WDL5</accession>